<evidence type="ECO:0000313" key="1">
    <source>
        <dbReference type="EMBL" id="MBI2096549.1"/>
    </source>
</evidence>
<gene>
    <name evidence="1" type="ORF">HYT40_00075</name>
</gene>
<organism evidence="1 2">
    <name type="scientific">Candidatus Sungiibacteriota bacterium</name>
    <dbReference type="NCBI Taxonomy" id="2750080"/>
    <lineage>
        <taxon>Bacteria</taxon>
        <taxon>Candidatus Sungiibacteriota</taxon>
    </lineage>
</organism>
<dbReference type="Proteomes" id="UP000724148">
    <property type="component" value="Unassembled WGS sequence"/>
</dbReference>
<dbReference type="EMBL" id="JACOZA010000002">
    <property type="protein sequence ID" value="MBI2096549.1"/>
    <property type="molecule type" value="Genomic_DNA"/>
</dbReference>
<proteinExistence type="predicted"/>
<accession>A0A931WMS0</accession>
<reference evidence="1" key="1">
    <citation type="submission" date="2020-07" db="EMBL/GenBank/DDBJ databases">
        <title>Huge and variable diversity of episymbiotic CPR bacteria and DPANN archaea in groundwater ecosystems.</title>
        <authorList>
            <person name="He C.Y."/>
            <person name="Keren R."/>
            <person name="Whittaker M."/>
            <person name="Farag I.F."/>
            <person name="Doudna J."/>
            <person name="Cate J.H.D."/>
            <person name="Banfield J.F."/>
        </authorList>
    </citation>
    <scope>NUCLEOTIDE SEQUENCE</scope>
    <source>
        <strain evidence="1">NC_groundwater_193_Ag_S-0.1um_51_7</strain>
    </source>
</reference>
<comment type="caution">
    <text evidence="1">The sequence shown here is derived from an EMBL/GenBank/DDBJ whole genome shotgun (WGS) entry which is preliminary data.</text>
</comment>
<sequence>MSDILLAGRISHPDGEWLVGNQLPDGHPGRVRPNDPRRLLFKVWLAGNSAKYARTPERKGWEPPLPAHEGRLEFVQVLTGRFACEKRDGVKVLENGDAVELVSDEYRCWFLPEGSRVASGTTICREMPEVPQELGSGTGYEYFAWVRPAAFLGSIEWYVPKSAEIRYKLTVVLEGELLLHRAGGDTVSLGPLEYAFAKKRRN</sequence>
<evidence type="ECO:0000313" key="2">
    <source>
        <dbReference type="Proteomes" id="UP000724148"/>
    </source>
</evidence>
<protein>
    <submittedName>
        <fullName evidence="1">Uncharacterized protein</fullName>
    </submittedName>
</protein>
<dbReference type="AlphaFoldDB" id="A0A931WMS0"/>
<name>A0A931WMS0_9BACT</name>